<keyword evidence="4" id="KW-0804">Transcription</keyword>
<dbReference type="AlphaFoldDB" id="A0A3N4PVK2"/>
<proteinExistence type="inferred from homology"/>
<gene>
    <name evidence="7" type="ORF">EGT74_00110</name>
</gene>
<name>A0A3N4PVK2_9BACT</name>
<dbReference type="InterPro" id="IPR007627">
    <property type="entry name" value="RNA_pol_sigma70_r2"/>
</dbReference>
<dbReference type="InterPro" id="IPR036388">
    <property type="entry name" value="WH-like_DNA-bd_sf"/>
</dbReference>
<dbReference type="Gene3D" id="1.10.1740.10">
    <property type="match status" value="1"/>
</dbReference>
<dbReference type="SUPFAM" id="SSF88659">
    <property type="entry name" value="Sigma3 and sigma4 domains of RNA polymerase sigma factors"/>
    <property type="match status" value="1"/>
</dbReference>
<evidence type="ECO:0000313" key="8">
    <source>
        <dbReference type="Proteomes" id="UP000278351"/>
    </source>
</evidence>
<accession>A0A3N4PVK2</accession>
<comment type="similarity">
    <text evidence="1">Belongs to the sigma-70 factor family. ECF subfamily.</text>
</comment>
<evidence type="ECO:0000256" key="2">
    <source>
        <dbReference type="ARBA" id="ARBA00023015"/>
    </source>
</evidence>
<dbReference type="PANTHER" id="PTHR43133">
    <property type="entry name" value="RNA POLYMERASE ECF-TYPE SIGMA FACTO"/>
    <property type="match status" value="1"/>
</dbReference>
<dbReference type="GO" id="GO:0016987">
    <property type="term" value="F:sigma factor activity"/>
    <property type="evidence" value="ECO:0007669"/>
    <property type="project" value="UniProtKB-KW"/>
</dbReference>
<dbReference type="Pfam" id="PF08281">
    <property type="entry name" value="Sigma70_r4_2"/>
    <property type="match status" value="1"/>
</dbReference>
<keyword evidence="3" id="KW-0731">Sigma factor</keyword>
<evidence type="ECO:0000256" key="3">
    <source>
        <dbReference type="ARBA" id="ARBA00023082"/>
    </source>
</evidence>
<dbReference type="InterPro" id="IPR013325">
    <property type="entry name" value="RNA_pol_sigma_r2"/>
</dbReference>
<dbReference type="NCBIfam" id="TIGR02937">
    <property type="entry name" value="sigma70-ECF"/>
    <property type="match status" value="1"/>
</dbReference>
<dbReference type="Pfam" id="PF04542">
    <property type="entry name" value="Sigma70_r2"/>
    <property type="match status" value="1"/>
</dbReference>
<protein>
    <submittedName>
        <fullName evidence="7">Sigma-70 family RNA polymerase sigma factor</fullName>
    </submittedName>
</protein>
<dbReference type="SUPFAM" id="SSF88946">
    <property type="entry name" value="Sigma2 domain of RNA polymerase sigma factors"/>
    <property type="match status" value="1"/>
</dbReference>
<feature type="domain" description="RNA polymerase sigma-70 region 2" evidence="5">
    <location>
        <begin position="26"/>
        <end position="90"/>
    </location>
</feature>
<keyword evidence="2" id="KW-0805">Transcription regulation</keyword>
<dbReference type="Proteomes" id="UP000278351">
    <property type="component" value="Unassembled WGS sequence"/>
</dbReference>
<dbReference type="InterPro" id="IPR013324">
    <property type="entry name" value="RNA_pol_sigma_r3/r4-like"/>
</dbReference>
<sequence length="192" mass="22233">MRSSEHTDSDLWLQVQQDDGLAFKSLFERYWEKLYVYALNRLKSETDAQDVVQDVMINLWSRRATISIETSLAAYLHAAVQYEVLANVSKASKTAGRKQELEKTILPGFVSFLDPVQLKELQAIVEAEVARLPGKMQQVYRLRQEKDLSVKEISRLLDISEQTVRNQLNASYHKLRKHLREAMLTAIFIQHL</sequence>
<evidence type="ECO:0000313" key="7">
    <source>
        <dbReference type="EMBL" id="RPE11996.1"/>
    </source>
</evidence>
<dbReference type="InterPro" id="IPR039425">
    <property type="entry name" value="RNA_pol_sigma-70-like"/>
</dbReference>
<feature type="domain" description="RNA polymerase sigma factor 70 region 4 type 2" evidence="6">
    <location>
        <begin position="125"/>
        <end position="169"/>
    </location>
</feature>
<evidence type="ECO:0000256" key="1">
    <source>
        <dbReference type="ARBA" id="ARBA00010641"/>
    </source>
</evidence>
<dbReference type="OrthoDB" id="659948at2"/>
<dbReference type="GO" id="GO:0003677">
    <property type="term" value="F:DNA binding"/>
    <property type="evidence" value="ECO:0007669"/>
    <property type="project" value="InterPro"/>
</dbReference>
<evidence type="ECO:0000259" key="6">
    <source>
        <dbReference type="Pfam" id="PF08281"/>
    </source>
</evidence>
<dbReference type="PANTHER" id="PTHR43133:SF46">
    <property type="entry name" value="RNA POLYMERASE SIGMA-70 FACTOR ECF SUBFAMILY"/>
    <property type="match status" value="1"/>
</dbReference>
<comment type="caution">
    <text evidence="7">The sequence shown here is derived from an EMBL/GenBank/DDBJ whole genome shotgun (WGS) entry which is preliminary data.</text>
</comment>
<keyword evidence="8" id="KW-1185">Reference proteome</keyword>
<organism evidence="7 8">
    <name type="scientific">Chitinophaga lutea</name>
    <dbReference type="NCBI Taxonomy" id="2488634"/>
    <lineage>
        <taxon>Bacteria</taxon>
        <taxon>Pseudomonadati</taxon>
        <taxon>Bacteroidota</taxon>
        <taxon>Chitinophagia</taxon>
        <taxon>Chitinophagales</taxon>
        <taxon>Chitinophagaceae</taxon>
        <taxon>Chitinophaga</taxon>
    </lineage>
</organism>
<dbReference type="RefSeq" id="WP_123844413.1">
    <property type="nucleotide sequence ID" value="NZ_RPDH01000001.1"/>
</dbReference>
<dbReference type="GO" id="GO:0006352">
    <property type="term" value="P:DNA-templated transcription initiation"/>
    <property type="evidence" value="ECO:0007669"/>
    <property type="project" value="InterPro"/>
</dbReference>
<dbReference type="InterPro" id="IPR014284">
    <property type="entry name" value="RNA_pol_sigma-70_dom"/>
</dbReference>
<evidence type="ECO:0000256" key="4">
    <source>
        <dbReference type="ARBA" id="ARBA00023163"/>
    </source>
</evidence>
<dbReference type="InterPro" id="IPR013249">
    <property type="entry name" value="RNA_pol_sigma70_r4_t2"/>
</dbReference>
<dbReference type="Gene3D" id="1.10.10.10">
    <property type="entry name" value="Winged helix-like DNA-binding domain superfamily/Winged helix DNA-binding domain"/>
    <property type="match status" value="1"/>
</dbReference>
<evidence type="ECO:0000259" key="5">
    <source>
        <dbReference type="Pfam" id="PF04542"/>
    </source>
</evidence>
<dbReference type="EMBL" id="RPDH01000001">
    <property type="protein sequence ID" value="RPE11996.1"/>
    <property type="molecule type" value="Genomic_DNA"/>
</dbReference>
<reference evidence="7 8" key="1">
    <citation type="submission" date="2018-11" db="EMBL/GenBank/DDBJ databases">
        <title>Chitinophaga lutea sp.nov., isolate from arsenic contaminated soil.</title>
        <authorList>
            <person name="Zong Y."/>
        </authorList>
    </citation>
    <scope>NUCLEOTIDE SEQUENCE [LARGE SCALE GENOMIC DNA]</scope>
    <source>
        <strain evidence="7 8">ZY74</strain>
    </source>
</reference>